<keyword evidence="3 7" id="KW-0812">Transmembrane</keyword>
<feature type="transmembrane region" description="Helical" evidence="7">
    <location>
        <begin position="86"/>
        <end position="104"/>
    </location>
</feature>
<feature type="transmembrane region" description="Helical" evidence="7">
    <location>
        <begin position="371"/>
        <end position="389"/>
    </location>
</feature>
<keyword evidence="4 7" id="KW-1133">Transmembrane helix</keyword>
<keyword evidence="6" id="KW-0325">Glycoprotein</keyword>
<evidence type="ECO:0000256" key="5">
    <source>
        <dbReference type="ARBA" id="ARBA00023136"/>
    </source>
</evidence>
<evidence type="ECO:0000256" key="4">
    <source>
        <dbReference type="ARBA" id="ARBA00022989"/>
    </source>
</evidence>
<feature type="transmembrane region" description="Helical" evidence="7">
    <location>
        <begin position="222"/>
        <end position="242"/>
    </location>
</feature>
<evidence type="ECO:0000313" key="8">
    <source>
        <dbReference type="EMBL" id="KAK3937033.1"/>
    </source>
</evidence>
<reference evidence="9" key="1">
    <citation type="journal article" date="2023" name="Mol. Phylogenet. Evol.">
        <title>Genome-scale phylogeny and comparative genomics of the fungal order Sordariales.</title>
        <authorList>
            <person name="Hensen N."/>
            <person name="Bonometti L."/>
            <person name="Westerberg I."/>
            <person name="Brannstrom I.O."/>
            <person name="Guillou S."/>
            <person name="Cros-Aarteil S."/>
            <person name="Calhoun S."/>
            <person name="Haridas S."/>
            <person name="Kuo A."/>
            <person name="Mondo S."/>
            <person name="Pangilinan J."/>
            <person name="Riley R."/>
            <person name="LaButti K."/>
            <person name="Andreopoulos B."/>
            <person name="Lipzen A."/>
            <person name="Chen C."/>
            <person name="Yan M."/>
            <person name="Daum C."/>
            <person name="Ng V."/>
            <person name="Clum A."/>
            <person name="Steindorff A."/>
            <person name="Ohm R.A."/>
            <person name="Martin F."/>
            <person name="Silar P."/>
            <person name="Natvig D.O."/>
            <person name="Lalanne C."/>
            <person name="Gautier V."/>
            <person name="Ament-Velasquez S.L."/>
            <person name="Kruys A."/>
            <person name="Hutchinson M.I."/>
            <person name="Powell A.J."/>
            <person name="Barry K."/>
            <person name="Miller A.N."/>
            <person name="Grigoriev I.V."/>
            <person name="Debuchy R."/>
            <person name="Gladieux P."/>
            <person name="Hiltunen Thoren M."/>
            <person name="Johannesson H."/>
        </authorList>
    </citation>
    <scope>NUCLEOTIDE SEQUENCE [LARGE SCALE GENOMIC DNA]</scope>
    <source>
        <strain evidence="9">CBS 340.73</strain>
    </source>
</reference>
<protein>
    <submittedName>
        <fullName evidence="8">Major facilitator superfamily domain-containing protein</fullName>
    </submittedName>
</protein>
<gene>
    <name evidence="8" type="ORF">QBC46DRAFT_461126</name>
</gene>
<feature type="transmembrane region" description="Helical" evidence="7">
    <location>
        <begin position="16"/>
        <end position="36"/>
    </location>
</feature>
<evidence type="ECO:0000256" key="7">
    <source>
        <dbReference type="SAM" id="Phobius"/>
    </source>
</evidence>
<dbReference type="Proteomes" id="UP001303473">
    <property type="component" value="Unassembled WGS sequence"/>
</dbReference>
<feature type="transmembrane region" description="Helical" evidence="7">
    <location>
        <begin position="151"/>
        <end position="170"/>
    </location>
</feature>
<comment type="subcellular location">
    <subcellularLocation>
        <location evidence="1">Membrane</location>
        <topology evidence="1">Multi-pass membrane protein</topology>
    </subcellularLocation>
</comment>
<dbReference type="GO" id="GO:0005886">
    <property type="term" value="C:plasma membrane"/>
    <property type="evidence" value="ECO:0007669"/>
    <property type="project" value="TreeGrafter"/>
</dbReference>
<dbReference type="PROSITE" id="PS00216">
    <property type="entry name" value="SUGAR_TRANSPORT_1"/>
    <property type="match status" value="1"/>
</dbReference>
<keyword evidence="5 7" id="KW-0472">Membrane</keyword>
<dbReference type="Gene3D" id="1.20.1250.20">
    <property type="entry name" value="MFS general substrate transporter like domains"/>
    <property type="match status" value="1"/>
</dbReference>
<feature type="transmembrane region" description="Helical" evidence="7">
    <location>
        <begin position="56"/>
        <end position="74"/>
    </location>
</feature>
<keyword evidence="2" id="KW-0813">Transport</keyword>
<evidence type="ECO:0000256" key="3">
    <source>
        <dbReference type="ARBA" id="ARBA00022692"/>
    </source>
</evidence>
<dbReference type="InterPro" id="IPR005829">
    <property type="entry name" value="Sugar_transporter_CS"/>
</dbReference>
<dbReference type="SUPFAM" id="SSF103473">
    <property type="entry name" value="MFS general substrate transporter"/>
    <property type="match status" value="1"/>
</dbReference>
<feature type="transmembrane region" description="Helical" evidence="7">
    <location>
        <begin position="288"/>
        <end position="316"/>
    </location>
</feature>
<dbReference type="InterPro" id="IPR036259">
    <property type="entry name" value="MFS_trans_sf"/>
</dbReference>
<evidence type="ECO:0000313" key="9">
    <source>
        <dbReference type="Proteomes" id="UP001303473"/>
    </source>
</evidence>
<proteinExistence type="predicted"/>
<feature type="transmembrane region" description="Helical" evidence="7">
    <location>
        <begin position="116"/>
        <end position="139"/>
    </location>
</feature>
<organism evidence="8 9">
    <name type="scientific">Diplogelasinospora grovesii</name>
    <dbReference type="NCBI Taxonomy" id="303347"/>
    <lineage>
        <taxon>Eukaryota</taxon>
        <taxon>Fungi</taxon>
        <taxon>Dikarya</taxon>
        <taxon>Ascomycota</taxon>
        <taxon>Pezizomycotina</taxon>
        <taxon>Sordariomycetes</taxon>
        <taxon>Sordariomycetidae</taxon>
        <taxon>Sordariales</taxon>
        <taxon>Diplogelasinosporaceae</taxon>
        <taxon>Diplogelasinospora</taxon>
    </lineage>
</organism>
<dbReference type="EMBL" id="MU853865">
    <property type="protein sequence ID" value="KAK3937033.1"/>
    <property type="molecule type" value="Genomic_DNA"/>
</dbReference>
<evidence type="ECO:0000256" key="1">
    <source>
        <dbReference type="ARBA" id="ARBA00004141"/>
    </source>
</evidence>
<dbReference type="PANTHER" id="PTHR23501:SF187">
    <property type="entry name" value="MAJOR FACILITATOR SUPERFAMILY (MFS) PROFILE DOMAIN-CONTAINING PROTEIN"/>
    <property type="match status" value="1"/>
</dbReference>
<dbReference type="PANTHER" id="PTHR23501">
    <property type="entry name" value="MAJOR FACILITATOR SUPERFAMILY"/>
    <property type="match status" value="1"/>
</dbReference>
<dbReference type="GO" id="GO:0022857">
    <property type="term" value="F:transmembrane transporter activity"/>
    <property type="evidence" value="ECO:0007669"/>
    <property type="project" value="InterPro"/>
</dbReference>
<keyword evidence="9" id="KW-1185">Reference proteome</keyword>
<feature type="transmembrane region" description="Helical" evidence="7">
    <location>
        <begin position="262"/>
        <end position="281"/>
    </location>
</feature>
<evidence type="ECO:0000256" key="6">
    <source>
        <dbReference type="ARBA" id="ARBA00023180"/>
    </source>
</evidence>
<feature type="transmembrane region" description="Helical" evidence="7">
    <location>
        <begin position="182"/>
        <end position="201"/>
    </location>
</feature>
<sequence>MNNEDKAEDFTKGKSWRFWAIFPSLMVTTLLSAVEVTVTSTALPTIVHDLNIGNNYVWIINVFLLISTAPLLIISQLADLWGRRWLMLYSVAIFTVGSGVAGRANDGNVLIRGKFIGIINVFFAIGLFLSPFVGVKYINAPLSARLKRTDYAGGIFVIGSTTAVLYAFTYAGTEYAWSNAHVLTPLIISFLSIGIFHAWEASRFCKYPTVPPRLFGNRTTSVALLLTFIHALMTLWTLYFLSVYFQAVQLVTPSRRFGKCKALHVAGMVLIAAGIGSLAALNASSSTAMWVCLQLIASLGKGIIVPAGVTILANIFNNNFSKNLWKISDPTVRATLSNGNAYAFTAYDFILLFPENVQSEIIELYTDGLRISWAAAAVVCGVAVLFTFLEKDIPLRASLRTEFGIKEPKKASDQEAQGVPAN</sequence>
<name>A0AAN6N2I7_9PEZI</name>
<comment type="caution">
    <text evidence="8">The sequence shown here is derived from an EMBL/GenBank/DDBJ whole genome shotgun (WGS) entry which is preliminary data.</text>
</comment>
<evidence type="ECO:0000256" key="2">
    <source>
        <dbReference type="ARBA" id="ARBA00022448"/>
    </source>
</evidence>
<dbReference type="AlphaFoldDB" id="A0AAN6N2I7"/>
<accession>A0AAN6N2I7</accession>